<keyword evidence="4" id="KW-0479">Metal-binding</keyword>
<evidence type="ECO:0000256" key="7">
    <source>
        <dbReference type="ARBA" id="ARBA00023014"/>
    </source>
</evidence>
<dbReference type="PANTHER" id="PTHR30038:SF5">
    <property type="entry name" value="ALDEHYDE FERREDOXIN OXIDOREDUCTASE"/>
    <property type="match status" value="1"/>
</dbReference>
<dbReference type="PANTHER" id="PTHR30038">
    <property type="entry name" value="ALDEHYDE FERREDOXIN OXIDOREDUCTASE"/>
    <property type="match status" value="1"/>
</dbReference>
<evidence type="ECO:0000256" key="1">
    <source>
        <dbReference type="ARBA" id="ARBA00001966"/>
    </source>
</evidence>
<evidence type="ECO:0000256" key="4">
    <source>
        <dbReference type="ARBA" id="ARBA00022723"/>
    </source>
</evidence>
<dbReference type="GO" id="GO:0046872">
    <property type="term" value="F:metal ion binding"/>
    <property type="evidence" value="ECO:0007669"/>
    <property type="project" value="UniProtKB-KW"/>
</dbReference>
<keyword evidence="6" id="KW-0408">Iron</keyword>
<dbReference type="GO" id="GO:0016625">
    <property type="term" value="F:oxidoreductase activity, acting on the aldehyde or oxo group of donors, iron-sulfur protein as acceptor"/>
    <property type="evidence" value="ECO:0007669"/>
    <property type="project" value="InterPro"/>
</dbReference>
<feature type="domain" description="Aldehyde ferredoxin oxidoreductase N-terminal" evidence="9">
    <location>
        <begin position="6"/>
        <end position="208"/>
    </location>
</feature>
<dbReference type="SUPFAM" id="SSF48310">
    <property type="entry name" value="Aldehyde ferredoxin oxidoreductase, C-terminal domains"/>
    <property type="match status" value="1"/>
</dbReference>
<evidence type="ECO:0000256" key="3">
    <source>
        <dbReference type="ARBA" id="ARBA00022485"/>
    </source>
</evidence>
<dbReference type="GO" id="GO:0009055">
    <property type="term" value="F:electron transfer activity"/>
    <property type="evidence" value="ECO:0007669"/>
    <property type="project" value="InterPro"/>
</dbReference>
<dbReference type="SMART" id="SM00790">
    <property type="entry name" value="AFOR_N"/>
    <property type="match status" value="1"/>
</dbReference>
<dbReference type="EMBL" id="CP062796">
    <property type="protein sequence ID" value="QUL98328.1"/>
    <property type="molecule type" value="Genomic_DNA"/>
</dbReference>
<evidence type="ECO:0000256" key="2">
    <source>
        <dbReference type="ARBA" id="ARBA00011032"/>
    </source>
</evidence>
<evidence type="ECO:0000256" key="6">
    <source>
        <dbReference type="ARBA" id="ARBA00023004"/>
    </source>
</evidence>
<evidence type="ECO:0000313" key="10">
    <source>
        <dbReference type="EMBL" id="QUL98328.1"/>
    </source>
</evidence>
<comment type="cofactor">
    <cofactor evidence="1">
        <name>[4Fe-4S] cluster</name>
        <dbReference type="ChEBI" id="CHEBI:49883"/>
    </cofactor>
</comment>
<sequence length="618" mass="67747">MKLGGYMGKILEVDLTAKKSRTFPTGEDLIRDYVGGRGFVAKLLWDLVPRGADPLSPENVVVIAPGPLTGVFVPASGKVHMGAKSPATGGYGDSNMGGHFSPEIKYAGYDALVVRGKAEKPVVLVIDDDKVSFEDAGDLWGKGAITAEKILKDRLGEDFQIAVIGPAGENLVKFACISHDFGRQAGRTGVGAVWGSKNLKAVAVRGSRTIPVAQPKEAFSKAKEMYKTCFHKPGFKTWTPYGTAEVVDWVNKVGAFPTKNFSTTYFERHNRINGQSLKERILITDKGCFGCPTPCGKYSRAQTRLGEVLVEGPEYETIALLGGNVALGEIEEVAYANRVADELGLDTISAGNVAAFAIECFEKGLLSREQIGRNLSWGDLESVVYLLEKMARREGIGDLLAEGVKVASEKIGGGSERFAIHVKGLEWSGYEARWAPAMMISYITCDVGAHHNRSWAITFDVAKGRDSLEGKADKAIELQHIRPLFDVLGLCRLQWVEIGFELENYAEIFPMVTGLGYSWEDLIKVSERIWNLTRAFSAREIPGFGRSFDYPPARFMEEPVPDGPAKGKFLARESVDRLLDDYYAKRGWTKEGIPTRSKLSELGLDFVAEELEKDGYSI</sequence>
<protein>
    <submittedName>
        <fullName evidence="10">Aldehyde ferredoxin oxidoreductase family protein</fullName>
    </submittedName>
</protein>
<keyword evidence="7" id="KW-0411">Iron-sulfur</keyword>
<organism evidence="10">
    <name type="scientific">Candidatus Fermentithermobacillus carboniphilus</name>
    <dbReference type="NCBI Taxonomy" id="3085328"/>
    <lineage>
        <taxon>Bacteria</taxon>
        <taxon>Bacillati</taxon>
        <taxon>Bacillota</taxon>
        <taxon>Candidatus Fermentithermobacillia</taxon>
        <taxon>Candidatus Fermentithermobacillales</taxon>
        <taxon>Candidatus Fermentithermobacillaceae</taxon>
        <taxon>Candidatus Fermentithermobacillus</taxon>
    </lineage>
</organism>
<accession>A0AAT9LDW2</accession>
<dbReference type="InterPro" id="IPR013983">
    <property type="entry name" value="Ald_Fedxn_OxRdtase_N"/>
</dbReference>
<reference evidence="10" key="1">
    <citation type="submission" date="2020-10" db="EMBL/GenBank/DDBJ databases">
        <authorList>
            <person name="Kadnikov V."/>
            <person name="Beletsky A.V."/>
            <person name="Mardanov A.V."/>
            <person name="Karnachuk O.V."/>
            <person name="Ravin N.V."/>
        </authorList>
    </citation>
    <scope>NUCLEOTIDE SEQUENCE</scope>
    <source>
        <strain evidence="10">Bu02</strain>
    </source>
</reference>
<dbReference type="Gene3D" id="1.10.599.10">
    <property type="entry name" value="Aldehyde Ferredoxin Oxidoreductase Protein, subunit A, domain 3"/>
    <property type="match status" value="1"/>
</dbReference>
<comment type="cofactor">
    <cofactor evidence="8">
        <name>tungstopterin</name>
        <dbReference type="ChEBI" id="CHEBI:30402"/>
    </cofactor>
</comment>
<keyword evidence="5" id="KW-0560">Oxidoreductase</keyword>
<dbReference type="InterPro" id="IPR013984">
    <property type="entry name" value="Ald_Fedxn_OxRdtase_dom2"/>
</dbReference>
<comment type="similarity">
    <text evidence="2">Belongs to the AOR/FOR family.</text>
</comment>
<evidence type="ECO:0000259" key="9">
    <source>
        <dbReference type="SMART" id="SM00790"/>
    </source>
</evidence>
<dbReference type="InterPro" id="IPR013985">
    <property type="entry name" value="Ald_Fedxn_OxRdtase_dom3"/>
</dbReference>
<dbReference type="InterPro" id="IPR001203">
    <property type="entry name" value="OxRdtase_Ald_Fedxn_C"/>
</dbReference>
<keyword evidence="3" id="KW-0004">4Fe-4S</keyword>
<reference evidence="10" key="2">
    <citation type="journal article" date="2023" name="Biology">
        <title>Prokaryotic Life Associated with Coal-Fire Gas Vents Revealed by Metagenomics.</title>
        <authorList>
            <person name="Kadnikov V.V."/>
            <person name="Mardanov A.V."/>
            <person name="Beletsky A.V."/>
            <person name="Karnachuk O.V."/>
            <person name="Ravin N.V."/>
        </authorList>
    </citation>
    <scope>NUCLEOTIDE SEQUENCE</scope>
    <source>
        <strain evidence="10">Bu02</strain>
    </source>
</reference>
<dbReference type="Gene3D" id="3.60.9.10">
    <property type="entry name" value="Aldehyde ferredoxin oxidoreductase, N-terminal domain"/>
    <property type="match status" value="1"/>
</dbReference>
<evidence type="ECO:0000256" key="5">
    <source>
        <dbReference type="ARBA" id="ARBA00023002"/>
    </source>
</evidence>
<dbReference type="Gene3D" id="1.10.569.10">
    <property type="entry name" value="Aldehyde Ferredoxin Oxidoreductase Protein, subunit A, domain 2"/>
    <property type="match status" value="1"/>
</dbReference>
<dbReference type="InterPro" id="IPR036021">
    <property type="entry name" value="Tungsten_al_ferr_oxy-like_C"/>
</dbReference>
<dbReference type="Pfam" id="PF01314">
    <property type="entry name" value="AFOR_C"/>
    <property type="match status" value="1"/>
</dbReference>
<dbReference type="KEGG" id="fcz:IMF26_09935"/>
<gene>
    <name evidence="10" type="ORF">IMF26_09935</name>
</gene>
<dbReference type="InterPro" id="IPR036503">
    <property type="entry name" value="Ald_Fedxn_OxRdtase_N_sf"/>
</dbReference>
<dbReference type="Pfam" id="PF02730">
    <property type="entry name" value="AFOR_N"/>
    <property type="match status" value="1"/>
</dbReference>
<dbReference type="SUPFAM" id="SSF56228">
    <property type="entry name" value="Aldehyde ferredoxin oxidoreductase, N-terminal domain"/>
    <property type="match status" value="1"/>
</dbReference>
<proteinExistence type="inferred from homology"/>
<dbReference type="GO" id="GO:0051539">
    <property type="term" value="F:4 iron, 4 sulfur cluster binding"/>
    <property type="evidence" value="ECO:0007669"/>
    <property type="project" value="UniProtKB-KW"/>
</dbReference>
<dbReference type="InterPro" id="IPR051919">
    <property type="entry name" value="W-dependent_AOR"/>
</dbReference>
<dbReference type="AlphaFoldDB" id="A0AAT9LDW2"/>
<name>A0AAT9LDW2_9FIRM</name>
<evidence type="ECO:0000256" key="8">
    <source>
        <dbReference type="ARBA" id="ARBA00049934"/>
    </source>
</evidence>